<accession>A0A8H6CEL3</accession>
<dbReference type="EMBL" id="JACCJB010000012">
    <property type="protein sequence ID" value="KAF6222057.1"/>
    <property type="molecule type" value="Genomic_DNA"/>
</dbReference>
<comment type="caution">
    <text evidence="1">The sequence shown here is derived from an EMBL/GenBank/DDBJ whole genome shotgun (WGS) entry which is preliminary data.</text>
</comment>
<dbReference type="PANTHER" id="PTHR42085:SF2">
    <property type="entry name" value="F-BOX DOMAIN-CONTAINING PROTEIN"/>
    <property type="match status" value="1"/>
</dbReference>
<evidence type="ECO:0000313" key="1">
    <source>
        <dbReference type="EMBL" id="KAF6222057.1"/>
    </source>
</evidence>
<dbReference type="Proteomes" id="UP000593566">
    <property type="component" value="Unassembled WGS sequence"/>
</dbReference>
<dbReference type="RefSeq" id="XP_037151492.1">
    <property type="nucleotide sequence ID" value="XM_037292073.1"/>
</dbReference>
<gene>
    <name evidence="1" type="ORF">HO133_001143</name>
</gene>
<dbReference type="InterPro" id="IPR038883">
    <property type="entry name" value="AN11006-like"/>
</dbReference>
<organism evidence="1 2">
    <name type="scientific">Letharia lupina</name>
    <dbReference type="NCBI Taxonomy" id="560253"/>
    <lineage>
        <taxon>Eukaryota</taxon>
        <taxon>Fungi</taxon>
        <taxon>Dikarya</taxon>
        <taxon>Ascomycota</taxon>
        <taxon>Pezizomycotina</taxon>
        <taxon>Lecanoromycetes</taxon>
        <taxon>OSLEUM clade</taxon>
        <taxon>Lecanoromycetidae</taxon>
        <taxon>Lecanorales</taxon>
        <taxon>Lecanorineae</taxon>
        <taxon>Parmeliaceae</taxon>
        <taxon>Letharia</taxon>
    </lineage>
</organism>
<evidence type="ECO:0000313" key="2">
    <source>
        <dbReference type="Proteomes" id="UP000593566"/>
    </source>
</evidence>
<proteinExistence type="predicted"/>
<dbReference type="AlphaFoldDB" id="A0A8H6CEL3"/>
<reference evidence="1 2" key="1">
    <citation type="journal article" date="2020" name="Genomics">
        <title>Complete, high-quality genomes from long-read metagenomic sequencing of two wolf lichen thalli reveals enigmatic genome architecture.</title>
        <authorList>
            <person name="McKenzie S.K."/>
            <person name="Walston R.F."/>
            <person name="Allen J.L."/>
        </authorList>
    </citation>
    <scope>NUCLEOTIDE SEQUENCE [LARGE SCALE GENOMIC DNA]</scope>
    <source>
        <strain evidence="1">WasteWater1</strain>
    </source>
</reference>
<dbReference type="GeneID" id="59329559"/>
<sequence length="236" mass="26942">MAADPTRLSYFSLPGKVRNKIMDYVLVHGDIYPRRPILGTTASIESPPGIQLIATCRQAYLEGHALFYSSNTFHLPPSMTFEWSDRLQAKHKAMIKRIGITLGLVELTPAMLSQIEFRNCISQEDRIRGPFAVSDFLLDTWNSKLRHVAAWTSLNEIEVDSFGRTYVLRHHEMVANLGQTRVDSWGKLDMWSLGPYWLDTLRRSRFAALGNICAKVKAVGWKRTKEWLCEEGRGDI</sequence>
<name>A0A8H6CEL3_9LECA</name>
<protein>
    <submittedName>
        <fullName evidence="1">Uncharacterized protein</fullName>
    </submittedName>
</protein>
<dbReference type="PANTHER" id="PTHR42085">
    <property type="entry name" value="F-BOX DOMAIN-CONTAINING PROTEIN"/>
    <property type="match status" value="1"/>
</dbReference>
<keyword evidence="2" id="KW-1185">Reference proteome</keyword>